<keyword evidence="7" id="KW-0408">Iron</keyword>
<feature type="domain" description="4Fe-4S ferredoxin-type" evidence="11">
    <location>
        <begin position="162"/>
        <end position="182"/>
    </location>
</feature>
<keyword evidence="5" id="KW-1278">Translocase</keyword>
<dbReference type="InterPro" id="IPR017896">
    <property type="entry name" value="4Fe4S_Fe-S-bd"/>
</dbReference>
<dbReference type="HAMAP" id="MF_00463">
    <property type="entry name" value="RsxB_RnfB"/>
    <property type="match status" value="1"/>
</dbReference>
<evidence type="ECO:0000256" key="3">
    <source>
        <dbReference type="ARBA" id="ARBA00022723"/>
    </source>
</evidence>
<evidence type="ECO:0000259" key="11">
    <source>
        <dbReference type="PROSITE" id="PS51379"/>
    </source>
</evidence>
<name>A0A7C5I4R4_UNCW3</name>
<feature type="domain" description="4Fe-4S ferredoxin-type" evidence="11">
    <location>
        <begin position="127"/>
        <end position="161"/>
    </location>
</feature>
<dbReference type="GO" id="GO:0046872">
    <property type="term" value="F:metal ion binding"/>
    <property type="evidence" value="ECO:0007669"/>
    <property type="project" value="UniProtKB-KW"/>
</dbReference>
<keyword evidence="3" id="KW-0479">Metal-binding</keyword>
<evidence type="ECO:0000256" key="9">
    <source>
        <dbReference type="ARBA" id="ARBA00023136"/>
    </source>
</evidence>
<evidence type="ECO:0000259" key="12">
    <source>
        <dbReference type="PROSITE" id="PS51656"/>
    </source>
</evidence>
<evidence type="ECO:0000256" key="1">
    <source>
        <dbReference type="ARBA" id="ARBA00022448"/>
    </source>
</evidence>
<keyword evidence="1" id="KW-0813">Transport</keyword>
<dbReference type="InterPro" id="IPR010207">
    <property type="entry name" value="Elect_transpt_cplx_RnfB/RsxB"/>
</dbReference>
<dbReference type="Pfam" id="PF12838">
    <property type="entry name" value="Fer4_7"/>
    <property type="match status" value="1"/>
</dbReference>
<dbReference type="Gene3D" id="3.30.70.20">
    <property type="match status" value="1"/>
</dbReference>
<dbReference type="GO" id="GO:0009055">
    <property type="term" value="F:electron transfer activity"/>
    <property type="evidence" value="ECO:0007669"/>
    <property type="project" value="InterPro"/>
</dbReference>
<organism evidence="13">
    <name type="scientific">candidate division WOR-3 bacterium</name>
    <dbReference type="NCBI Taxonomy" id="2052148"/>
    <lineage>
        <taxon>Bacteria</taxon>
        <taxon>Bacteria division WOR-3</taxon>
    </lineage>
</organism>
<dbReference type="PROSITE" id="PS00198">
    <property type="entry name" value="4FE4S_FER_1"/>
    <property type="match status" value="1"/>
</dbReference>
<dbReference type="AlphaFoldDB" id="A0A7C5I4R4"/>
<feature type="non-terminal residue" evidence="13">
    <location>
        <position position="182"/>
    </location>
</feature>
<keyword evidence="10" id="KW-0812">Transmembrane</keyword>
<feature type="transmembrane region" description="Helical" evidence="10">
    <location>
        <begin position="6"/>
        <end position="26"/>
    </location>
</feature>
<comment type="caution">
    <text evidence="13">The sequence shown here is derived from an EMBL/GenBank/DDBJ whole genome shotgun (WGS) entry which is preliminary data.</text>
</comment>
<keyword evidence="9 10" id="KW-0472">Membrane</keyword>
<dbReference type="InterPro" id="IPR050395">
    <property type="entry name" value="4Fe4S_Ferredoxin_RnfB"/>
</dbReference>
<evidence type="ECO:0000256" key="5">
    <source>
        <dbReference type="ARBA" id="ARBA00022967"/>
    </source>
</evidence>
<evidence type="ECO:0000256" key="7">
    <source>
        <dbReference type="ARBA" id="ARBA00023004"/>
    </source>
</evidence>
<dbReference type="Pfam" id="PF04060">
    <property type="entry name" value="FeS"/>
    <property type="match status" value="1"/>
</dbReference>
<reference evidence="13" key="1">
    <citation type="journal article" date="2020" name="mSystems">
        <title>Genome- and Community-Level Interaction Insights into Carbon Utilization and Element Cycling Functions of Hydrothermarchaeota in Hydrothermal Sediment.</title>
        <authorList>
            <person name="Zhou Z."/>
            <person name="Liu Y."/>
            <person name="Xu W."/>
            <person name="Pan J."/>
            <person name="Luo Z.H."/>
            <person name="Li M."/>
        </authorList>
    </citation>
    <scope>NUCLEOTIDE SEQUENCE [LARGE SCALE GENOMIC DNA]</scope>
    <source>
        <strain evidence="13">HyVt-94</strain>
    </source>
</reference>
<dbReference type="GO" id="GO:0051539">
    <property type="term" value="F:4 iron, 4 sulfur cluster binding"/>
    <property type="evidence" value="ECO:0007669"/>
    <property type="project" value="UniProtKB-KW"/>
</dbReference>
<dbReference type="SUPFAM" id="SSF54862">
    <property type="entry name" value="4Fe-4S ferredoxins"/>
    <property type="match status" value="1"/>
</dbReference>
<keyword evidence="6" id="KW-0249">Electron transport</keyword>
<dbReference type="EMBL" id="DRTV01000146">
    <property type="protein sequence ID" value="HHF58201.1"/>
    <property type="molecule type" value="Genomic_DNA"/>
</dbReference>
<feature type="domain" description="4Fe-4S" evidence="12">
    <location>
        <begin position="32"/>
        <end position="91"/>
    </location>
</feature>
<keyword evidence="2" id="KW-0004">4Fe-4S</keyword>
<protein>
    <submittedName>
        <fullName evidence="13">RnfABCDGE type electron transport complex subunit B</fullName>
    </submittedName>
</protein>
<evidence type="ECO:0000313" key="13">
    <source>
        <dbReference type="EMBL" id="HHF58201.1"/>
    </source>
</evidence>
<keyword evidence="4" id="KW-0677">Repeat</keyword>
<dbReference type="PROSITE" id="PS51379">
    <property type="entry name" value="4FE4S_FER_2"/>
    <property type="match status" value="2"/>
</dbReference>
<dbReference type="Proteomes" id="UP000886014">
    <property type="component" value="Unassembled WGS sequence"/>
</dbReference>
<gene>
    <name evidence="13" type="ORF">ENL41_02115</name>
</gene>
<dbReference type="InterPro" id="IPR017900">
    <property type="entry name" value="4Fe4S_Fe_S_CS"/>
</dbReference>
<dbReference type="InterPro" id="IPR007202">
    <property type="entry name" value="4Fe-4S_dom"/>
</dbReference>
<accession>A0A7C5I4R4</accession>
<dbReference type="PANTHER" id="PTHR43560:SF1">
    <property type="entry name" value="ION-TRANSLOCATING OXIDOREDUCTASE COMPLEX SUBUNIT B"/>
    <property type="match status" value="1"/>
</dbReference>
<evidence type="ECO:0000256" key="10">
    <source>
        <dbReference type="SAM" id="Phobius"/>
    </source>
</evidence>
<proteinExistence type="inferred from homology"/>
<dbReference type="PANTHER" id="PTHR43560">
    <property type="entry name" value="ION-TRANSLOCATING OXIDOREDUCTASE COMPLEX SUBUNIT B"/>
    <property type="match status" value="1"/>
</dbReference>
<sequence>MNALTGALLTMAILGLIFSLFLVLAYKKLKVEEDPRIHKVVEILPGANCGGCGYPGCSAYAEAVVKGEAPPNLCAPGGQEVAEAISKLLGLEITAMEKKVAKLMCRGSIENAVRRAEYKGIESCRVADATLKGDKACVYGCLGFGDCVRSCPFDAMYMGEEGLPHIIEEKCTGCGICVETCP</sequence>
<dbReference type="Gene3D" id="1.10.15.40">
    <property type="entry name" value="Electron transport complex subunit B, putative Fe-S cluster"/>
    <property type="match status" value="1"/>
</dbReference>
<dbReference type="NCBIfam" id="TIGR01944">
    <property type="entry name" value="rnfB"/>
    <property type="match status" value="1"/>
</dbReference>
<evidence type="ECO:0000256" key="6">
    <source>
        <dbReference type="ARBA" id="ARBA00022982"/>
    </source>
</evidence>
<evidence type="ECO:0000256" key="8">
    <source>
        <dbReference type="ARBA" id="ARBA00023014"/>
    </source>
</evidence>
<evidence type="ECO:0000256" key="4">
    <source>
        <dbReference type="ARBA" id="ARBA00022737"/>
    </source>
</evidence>
<evidence type="ECO:0000256" key="2">
    <source>
        <dbReference type="ARBA" id="ARBA00022485"/>
    </source>
</evidence>
<keyword evidence="10" id="KW-1133">Transmembrane helix</keyword>
<dbReference type="PROSITE" id="PS51656">
    <property type="entry name" value="4FE4S"/>
    <property type="match status" value="1"/>
</dbReference>
<keyword evidence="8" id="KW-0411">Iron-sulfur</keyword>